<keyword evidence="4" id="KW-0378">Hydrolase</keyword>
<dbReference type="PANTHER" id="PTHR13604">
    <property type="entry name" value="DC12-RELATED"/>
    <property type="match status" value="1"/>
</dbReference>
<evidence type="ECO:0000256" key="3">
    <source>
        <dbReference type="ARBA" id="ARBA00022763"/>
    </source>
</evidence>
<evidence type="ECO:0000256" key="7">
    <source>
        <dbReference type="ARBA" id="ARBA00023239"/>
    </source>
</evidence>
<evidence type="ECO:0000313" key="10">
    <source>
        <dbReference type="Proteomes" id="UP000279236"/>
    </source>
</evidence>
<evidence type="ECO:0000313" key="9">
    <source>
        <dbReference type="EMBL" id="RSH79224.1"/>
    </source>
</evidence>
<dbReference type="GO" id="GO:0006508">
    <property type="term" value="P:proteolysis"/>
    <property type="evidence" value="ECO:0007669"/>
    <property type="project" value="UniProtKB-KW"/>
</dbReference>
<evidence type="ECO:0000256" key="6">
    <source>
        <dbReference type="ARBA" id="ARBA00023125"/>
    </source>
</evidence>
<dbReference type="GO" id="GO:0003697">
    <property type="term" value="F:single-stranded DNA binding"/>
    <property type="evidence" value="ECO:0007669"/>
    <property type="project" value="InterPro"/>
</dbReference>
<evidence type="ECO:0000256" key="8">
    <source>
        <dbReference type="SAM" id="MobiDB-lite"/>
    </source>
</evidence>
<dbReference type="GO" id="GO:0106300">
    <property type="term" value="P:protein-DNA covalent cross-linking repair"/>
    <property type="evidence" value="ECO:0007669"/>
    <property type="project" value="InterPro"/>
</dbReference>
<name>A0A427XKD4_9TREE</name>
<evidence type="ECO:0000256" key="1">
    <source>
        <dbReference type="ARBA" id="ARBA00008136"/>
    </source>
</evidence>
<feature type="compositionally biased region" description="Polar residues" evidence="8">
    <location>
        <begin position="501"/>
        <end position="510"/>
    </location>
</feature>
<feature type="region of interest" description="Disordered" evidence="8">
    <location>
        <begin position="67"/>
        <end position="134"/>
    </location>
</feature>
<evidence type="ECO:0000256" key="2">
    <source>
        <dbReference type="ARBA" id="ARBA00022670"/>
    </source>
</evidence>
<feature type="region of interest" description="Disordered" evidence="8">
    <location>
        <begin position="405"/>
        <end position="516"/>
    </location>
</feature>
<dbReference type="GO" id="GO:0008233">
    <property type="term" value="F:peptidase activity"/>
    <property type="evidence" value="ECO:0007669"/>
    <property type="project" value="UniProtKB-KW"/>
</dbReference>
<sequence length="516" mass="56755">MDIPQSPFSMPSLVRPYGLRLTGLEHFTTTLSFTTTSTTTIMCGRYALGAAHIDFLEGLQDQYARLFPGRRDGGPDGARVRGGGGGGHGRGPQRLRGGGAGGQDPSLDTAEASSSQDAASSSHMQLERESKANPCMPVAKEEGIKWEREQDFWPSYNIAPRQRAPVVRRDPSTGDVMMETMQWGLIPHWTKFPPTGPLNTINARSEALIDPSSGGMWHALKGYKRCVIPAQGYYEWQKKGTTKVAHFTRLPLHDNDTASAPPILFFAGLWDQVTYSAPVPSKFVPKEGDDREPYPTGNPVPLSTFTILTTTPAKDIAWLHDRMPCVLTDQDEIARWLDLGEPPQGWKDGKGGTADLLHSFTGLARSYPVVPEVGKIGHSEQNYILPVAERKDGIKSFFQKQAASPVKAKAKLEHDHVKEDIKPVAETPTESKPKPESKADVKPPRKDAPQVVVVDDDEDEVKPTASQTDTPGKRKREIQDPPRGGRQTKVVRQQPKEESKGQPSITSFFKSPSKKK</sequence>
<dbReference type="Proteomes" id="UP000279236">
    <property type="component" value="Unassembled WGS sequence"/>
</dbReference>
<accession>A0A427XKD4</accession>
<dbReference type="GO" id="GO:0016829">
    <property type="term" value="F:lyase activity"/>
    <property type="evidence" value="ECO:0007669"/>
    <property type="project" value="UniProtKB-KW"/>
</dbReference>
<proteinExistence type="inferred from homology"/>
<dbReference type="SUPFAM" id="SSF143081">
    <property type="entry name" value="BB1717-like"/>
    <property type="match status" value="1"/>
</dbReference>
<gene>
    <name evidence="9" type="ORF">EHS24_001263</name>
</gene>
<evidence type="ECO:0008006" key="11">
    <source>
        <dbReference type="Google" id="ProtNLM"/>
    </source>
</evidence>
<keyword evidence="2" id="KW-0645">Protease</keyword>
<comment type="caution">
    <text evidence="9">The sequence shown here is derived from an EMBL/GenBank/DDBJ whole genome shotgun (WGS) entry which is preliminary data.</text>
</comment>
<comment type="similarity">
    <text evidence="1">Belongs to the SOS response-associated peptidase family.</text>
</comment>
<dbReference type="EMBL" id="RSCE01000010">
    <property type="protein sequence ID" value="RSH79224.1"/>
    <property type="molecule type" value="Genomic_DNA"/>
</dbReference>
<keyword evidence="6" id="KW-0238">DNA-binding</keyword>
<reference evidence="9 10" key="1">
    <citation type="submission" date="2018-11" db="EMBL/GenBank/DDBJ databases">
        <title>Genome sequence of Apiotrichum porosum DSM 27194.</title>
        <authorList>
            <person name="Aliyu H."/>
            <person name="Gorte O."/>
            <person name="Ochsenreither K."/>
        </authorList>
    </citation>
    <scope>NUCLEOTIDE SEQUENCE [LARGE SCALE GENOMIC DNA]</scope>
    <source>
        <strain evidence="9 10">DSM 27194</strain>
    </source>
</reference>
<feature type="compositionally biased region" description="Low complexity" evidence="8">
    <location>
        <begin position="110"/>
        <end position="122"/>
    </location>
</feature>
<feature type="compositionally biased region" description="Basic and acidic residues" evidence="8">
    <location>
        <begin position="410"/>
        <end position="448"/>
    </location>
</feature>
<keyword evidence="3" id="KW-0227">DNA damage</keyword>
<evidence type="ECO:0000256" key="5">
    <source>
        <dbReference type="ARBA" id="ARBA00023124"/>
    </source>
</evidence>
<dbReference type="InterPro" id="IPR036590">
    <property type="entry name" value="SRAP-like"/>
</dbReference>
<dbReference type="AlphaFoldDB" id="A0A427XKD4"/>
<dbReference type="RefSeq" id="XP_028474371.1">
    <property type="nucleotide sequence ID" value="XM_028617064.1"/>
</dbReference>
<dbReference type="Gene3D" id="3.90.1680.10">
    <property type="entry name" value="SOS response associated peptidase-like"/>
    <property type="match status" value="1"/>
</dbReference>
<keyword evidence="5" id="KW-0190">Covalent protein-DNA linkage</keyword>
<keyword evidence="7" id="KW-0456">Lyase</keyword>
<protein>
    <recommendedName>
        <fullName evidence="11">DUF159-domain-containing protein</fullName>
    </recommendedName>
</protein>
<dbReference type="InterPro" id="IPR003738">
    <property type="entry name" value="SRAP"/>
</dbReference>
<feature type="compositionally biased region" description="Gly residues" evidence="8">
    <location>
        <begin position="80"/>
        <end position="102"/>
    </location>
</feature>
<dbReference type="PANTHER" id="PTHR13604:SF0">
    <property type="entry name" value="ABASIC SITE PROCESSING PROTEIN HMCES"/>
    <property type="match status" value="1"/>
</dbReference>
<dbReference type="Pfam" id="PF02586">
    <property type="entry name" value="SRAP"/>
    <property type="match status" value="1"/>
</dbReference>
<dbReference type="GeneID" id="39585806"/>
<keyword evidence="10" id="KW-1185">Reference proteome</keyword>
<dbReference type="STRING" id="105984.A0A427XKD4"/>
<organism evidence="9 10">
    <name type="scientific">Apiotrichum porosum</name>
    <dbReference type="NCBI Taxonomy" id="105984"/>
    <lineage>
        <taxon>Eukaryota</taxon>
        <taxon>Fungi</taxon>
        <taxon>Dikarya</taxon>
        <taxon>Basidiomycota</taxon>
        <taxon>Agaricomycotina</taxon>
        <taxon>Tremellomycetes</taxon>
        <taxon>Trichosporonales</taxon>
        <taxon>Trichosporonaceae</taxon>
        <taxon>Apiotrichum</taxon>
    </lineage>
</organism>
<evidence type="ECO:0000256" key="4">
    <source>
        <dbReference type="ARBA" id="ARBA00022801"/>
    </source>
</evidence>
<dbReference type="OrthoDB" id="2111841at2759"/>